<evidence type="ECO:0000313" key="4">
    <source>
        <dbReference type="Proteomes" id="UP000789831"/>
    </source>
</evidence>
<proteinExistence type="predicted"/>
<sequence>MACFSEVRLPIEYGRITREGFPSELYGYLTPAKYNQRVDSYNRLCTKHRHRSCMACIPPHLFAIIAMSIIVPLFILKQQNDMNDKPSKVNFVWLLALMPVVAIISLSWMWMLSKRLKTRLLKDTKDLIATFNEQDTPQIGVSWRFQSHRTENDDFAEEFLVITLPNVRLSQTPTLRHQSSDTTMVAFPIYDYTALTPIPAAQISPREERHNVDLHTLITISPPSYNDATSQNDTSSMRSVKASTSPRRNSFSNRPSNLIAGSSNRGHRVDYDTLQIINYKQ</sequence>
<evidence type="ECO:0000256" key="2">
    <source>
        <dbReference type="SAM" id="Phobius"/>
    </source>
</evidence>
<dbReference type="Proteomes" id="UP000789831">
    <property type="component" value="Unassembled WGS sequence"/>
</dbReference>
<keyword evidence="2" id="KW-1133">Transmembrane helix</keyword>
<name>A0A9N8VKA1_9GLOM</name>
<keyword evidence="4" id="KW-1185">Reference proteome</keyword>
<gene>
    <name evidence="3" type="ORF">AGERDE_LOCUS2086</name>
</gene>
<reference evidence="3" key="1">
    <citation type="submission" date="2021-06" db="EMBL/GenBank/DDBJ databases">
        <authorList>
            <person name="Kallberg Y."/>
            <person name="Tangrot J."/>
            <person name="Rosling A."/>
        </authorList>
    </citation>
    <scope>NUCLEOTIDE SEQUENCE</scope>
    <source>
        <strain evidence="3">MT106</strain>
    </source>
</reference>
<feature type="compositionally biased region" description="Low complexity" evidence="1">
    <location>
        <begin position="243"/>
        <end position="257"/>
    </location>
</feature>
<feature type="region of interest" description="Disordered" evidence="1">
    <location>
        <begin position="220"/>
        <end position="265"/>
    </location>
</feature>
<feature type="transmembrane region" description="Helical" evidence="2">
    <location>
        <begin position="53"/>
        <end position="76"/>
    </location>
</feature>
<feature type="compositionally biased region" description="Polar residues" evidence="1">
    <location>
        <begin position="220"/>
        <end position="242"/>
    </location>
</feature>
<feature type="transmembrane region" description="Helical" evidence="2">
    <location>
        <begin position="91"/>
        <end position="112"/>
    </location>
</feature>
<accession>A0A9N8VKA1</accession>
<protein>
    <submittedName>
        <fullName evidence="3">10980_t:CDS:1</fullName>
    </submittedName>
</protein>
<dbReference type="OrthoDB" id="2437430at2759"/>
<organism evidence="3 4">
    <name type="scientific">Ambispora gerdemannii</name>
    <dbReference type="NCBI Taxonomy" id="144530"/>
    <lineage>
        <taxon>Eukaryota</taxon>
        <taxon>Fungi</taxon>
        <taxon>Fungi incertae sedis</taxon>
        <taxon>Mucoromycota</taxon>
        <taxon>Glomeromycotina</taxon>
        <taxon>Glomeromycetes</taxon>
        <taxon>Archaeosporales</taxon>
        <taxon>Ambisporaceae</taxon>
        <taxon>Ambispora</taxon>
    </lineage>
</organism>
<comment type="caution">
    <text evidence="3">The sequence shown here is derived from an EMBL/GenBank/DDBJ whole genome shotgun (WGS) entry which is preliminary data.</text>
</comment>
<keyword evidence="2" id="KW-0472">Membrane</keyword>
<evidence type="ECO:0000256" key="1">
    <source>
        <dbReference type="SAM" id="MobiDB-lite"/>
    </source>
</evidence>
<dbReference type="EMBL" id="CAJVPL010000163">
    <property type="protein sequence ID" value="CAG8457710.1"/>
    <property type="molecule type" value="Genomic_DNA"/>
</dbReference>
<keyword evidence="2" id="KW-0812">Transmembrane</keyword>
<dbReference type="AlphaFoldDB" id="A0A9N8VKA1"/>
<evidence type="ECO:0000313" key="3">
    <source>
        <dbReference type="EMBL" id="CAG8457710.1"/>
    </source>
</evidence>